<evidence type="ECO:0008006" key="3">
    <source>
        <dbReference type="Google" id="ProtNLM"/>
    </source>
</evidence>
<organism evidence="1 2">
    <name type="scientific">Lentinus tigrinus ALCF2SS1-6</name>
    <dbReference type="NCBI Taxonomy" id="1328759"/>
    <lineage>
        <taxon>Eukaryota</taxon>
        <taxon>Fungi</taxon>
        <taxon>Dikarya</taxon>
        <taxon>Basidiomycota</taxon>
        <taxon>Agaricomycotina</taxon>
        <taxon>Agaricomycetes</taxon>
        <taxon>Polyporales</taxon>
        <taxon>Polyporaceae</taxon>
        <taxon>Lentinus</taxon>
    </lineage>
</organism>
<dbReference type="STRING" id="1328759.A0A5C2S546"/>
<evidence type="ECO:0000313" key="1">
    <source>
        <dbReference type="EMBL" id="RPD58855.1"/>
    </source>
</evidence>
<proteinExistence type="predicted"/>
<dbReference type="SUPFAM" id="SSF52047">
    <property type="entry name" value="RNI-like"/>
    <property type="match status" value="1"/>
</dbReference>
<evidence type="ECO:0000313" key="2">
    <source>
        <dbReference type="Proteomes" id="UP000313359"/>
    </source>
</evidence>
<reference evidence="1" key="1">
    <citation type="journal article" date="2018" name="Genome Biol. Evol.">
        <title>Genomics and development of Lentinus tigrinus, a white-rot wood-decaying mushroom with dimorphic fruiting bodies.</title>
        <authorList>
            <person name="Wu B."/>
            <person name="Xu Z."/>
            <person name="Knudson A."/>
            <person name="Carlson A."/>
            <person name="Chen N."/>
            <person name="Kovaka S."/>
            <person name="LaButti K."/>
            <person name="Lipzen A."/>
            <person name="Pennachio C."/>
            <person name="Riley R."/>
            <person name="Schakwitz W."/>
            <person name="Umezawa K."/>
            <person name="Ohm R.A."/>
            <person name="Grigoriev I.V."/>
            <person name="Nagy L.G."/>
            <person name="Gibbons J."/>
            <person name="Hibbett D."/>
        </authorList>
    </citation>
    <scope>NUCLEOTIDE SEQUENCE [LARGE SCALE GENOMIC DNA]</scope>
    <source>
        <strain evidence="1">ALCF2SS1-6</strain>
    </source>
</reference>
<sequence>MSLLPHDAASMTFPHEIFDEIINAIPELDESRTTIVGVLSRCALVSKDWLPRCQYHLYSIVYLRMYNNASYTRFRHLLRTLRNTPHISPLVRELTVSDGIEQMPGGILRLLPIFLAWKLPNINTLTLLGEGTRLELHPVFFAALSTAKTLTSLRLVQTRISRTDFHRILAALPQISHLKLDGVAWQDLRESCVLQWPGYRPNIPRLTSLCMTDIPKADTEYAPFTYRPYMLLLLSVLGPTVDTLLLDIDAFYKNANIKHELPNVPPILFFERLRSLTLRFCWKFKPTESPPEGLLSFLDRLKAPSLQTLHVVLQIRPKHELGDPAALFEVAKNIDIYATRVSPLESLKILFIFDLNFLLEWNKESFKERLLDNFICHPAFAKWRTSSRLYKRGVLNVKVSIVKLMLDQPRDTGFWDVTLWEYQSSADKDPAPGPLPLKISTMPAYSYGVDFERLIPKLFSY</sequence>
<name>A0A5C2S546_9APHY</name>
<accession>A0A5C2S546</accession>
<dbReference type="Gene3D" id="3.80.10.10">
    <property type="entry name" value="Ribonuclease Inhibitor"/>
    <property type="match status" value="1"/>
</dbReference>
<gene>
    <name evidence="1" type="ORF">L227DRAFT_576878</name>
</gene>
<dbReference type="EMBL" id="ML122273">
    <property type="protein sequence ID" value="RPD58855.1"/>
    <property type="molecule type" value="Genomic_DNA"/>
</dbReference>
<keyword evidence="2" id="KW-1185">Reference proteome</keyword>
<protein>
    <recommendedName>
        <fullName evidence="3">F-box domain-containing protein</fullName>
    </recommendedName>
</protein>
<dbReference type="AlphaFoldDB" id="A0A5C2S546"/>
<dbReference type="OrthoDB" id="2753739at2759"/>
<dbReference type="InterPro" id="IPR032675">
    <property type="entry name" value="LRR_dom_sf"/>
</dbReference>
<dbReference type="Proteomes" id="UP000313359">
    <property type="component" value="Unassembled WGS sequence"/>
</dbReference>